<protein>
    <submittedName>
        <fullName evidence="2">Uncharacterized protein</fullName>
    </submittedName>
</protein>
<organism evidence="2 3">
    <name type="scientific">Botryotinia narcissicola</name>
    <dbReference type="NCBI Taxonomy" id="278944"/>
    <lineage>
        <taxon>Eukaryota</taxon>
        <taxon>Fungi</taxon>
        <taxon>Dikarya</taxon>
        <taxon>Ascomycota</taxon>
        <taxon>Pezizomycotina</taxon>
        <taxon>Leotiomycetes</taxon>
        <taxon>Helotiales</taxon>
        <taxon>Sclerotiniaceae</taxon>
        <taxon>Botryotinia</taxon>
    </lineage>
</organism>
<gene>
    <name evidence="2" type="ORF">BOTNAR_0100g00020</name>
</gene>
<reference evidence="2 3" key="1">
    <citation type="submission" date="2017-12" db="EMBL/GenBank/DDBJ databases">
        <title>Comparative genomics of Botrytis spp.</title>
        <authorList>
            <person name="Valero-Jimenez C.A."/>
            <person name="Tapia P."/>
            <person name="Veloso J."/>
            <person name="Silva-Moreno E."/>
            <person name="Staats M."/>
            <person name="Valdes J.H."/>
            <person name="Van Kan J.A.L."/>
        </authorList>
    </citation>
    <scope>NUCLEOTIDE SEQUENCE [LARGE SCALE GENOMIC DNA]</scope>
    <source>
        <strain evidence="2 3">MUCL2120</strain>
    </source>
</reference>
<accession>A0A4Z1IV55</accession>
<feature type="compositionally biased region" description="Polar residues" evidence="1">
    <location>
        <begin position="97"/>
        <end position="117"/>
    </location>
</feature>
<dbReference type="AlphaFoldDB" id="A0A4Z1IV55"/>
<dbReference type="OrthoDB" id="3565130at2759"/>
<evidence type="ECO:0000313" key="2">
    <source>
        <dbReference type="EMBL" id="TGO63442.1"/>
    </source>
</evidence>
<evidence type="ECO:0000313" key="3">
    <source>
        <dbReference type="Proteomes" id="UP000297452"/>
    </source>
</evidence>
<dbReference type="EMBL" id="PQXJ01000100">
    <property type="protein sequence ID" value="TGO63442.1"/>
    <property type="molecule type" value="Genomic_DNA"/>
</dbReference>
<sequence>MGNKNARAKRSFDLPNLILPSLVAADGNAATDVSATTSPKTPLGFKSFRQGTLITPNFEALGKEVAAKSLSATSPEFVPALLNKIPPFPKVPVDNRSGASPVNELENQSEMANCTQSNGTPCHVHTVDDDLTAVSKLPMKLDH</sequence>
<proteinExistence type="predicted"/>
<keyword evidence="3" id="KW-1185">Reference proteome</keyword>
<name>A0A4Z1IV55_9HELO</name>
<dbReference type="Proteomes" id="UP000297452">
    <property type="component" value="Unassembled WGS sequence"/>
</dbReference>
<feature type="region of interest" description="Disordered" evidence="1">
    <location>
        <begin position="93"/>
        <end position="117"/>
    </location>
</feature>
<comment type="caution">
    <text evidence="2">The sequence shown here is derived from an EMBL/GenBank/DDBJ whole genome shotgun (WGS) entry which is preliminary data.</text>
</comment>
<evidence type="ECO:0000256" key="1">
    <source>
        <dbReference type="SAM" id="MobiDB-lite"/>
    </source>
</evidence>